<evidence type="ECO:0000256" key="3">
    <source>
        <dbReference type="ARBA" id="ARBA00023242"/>
    </source>
</evidence>
<feature type="compositionally biased region" description="Basic and acidic residues" evidence="4">
    <location>
        <begin position="154"/>
        <end position="164"/>
    </location>
</feature>
<comment type="subcellular location">
    <subcellularLocation>
        <location evidence="1">Nucleus</location>
    </subcellularLocation>
</comment>
<feature type="compositionally biased region" description="Polar residues" evidence="4">
    <location>
        <begin position="301"/>
        <end position="324"/>
    </location>
</feature>
<dbReference type="SMART" id="SM00674">
    <property type="entry name" value="CENPB"/>
    <property type="match status" value="1"/>
</dbReference>
<dbReference type="AlphaFoldDB" id="A0A811JS75"/>
<dbReference type="Gene3D" id="1.10.10.60">
    <property type="entry name" value="Homeodomain-like"/>
    <property type="match status" value="2"/>
</dbReference>
<gene>
    <name evidence="6" type="ORF">BOKJ2_LOCUS702</name>
</gene>
<evidence type="ECO:0000313" key="6">
    <source>
        <dbReference type="EMBL" id="CAD5206018.1"/>
    </source>
</evidence>
<dbReference type="Proteomes" id="UP000614601">
    <property type="component" value="Unassembled WGS sequence"/>
</dbReference>
<dbReference type="Pfam" id="PF04218">
    <property type="entry name" value="CENP-B_N"/>
    <property type="match status" value="1"/>
</dbReference>
<dbReference type="GO" id="GO:0003677">
    <property type="term" value="F:DNA binding"/>
    <property type="evidence" value="ECO:0007669"/>
    <property type="project" value="UniProtKB-KW"/>
</dbReference>
<dbReference type="PANTHER" id="PTHR19303:SF73">
    <property type="entry name" value="PROTEIN PDC2"/>
    <property type="match status" value="1"/>
</dbReference>
<keyword evidence="7" id="KW-1185">Reference proteome</keyword>
<organism evidence="6 7">
    <name type="scientific">Bursaphelenchus okinawaensis</name>
    <dbReference type="NCBI Taxonomy" id="465554"/>
    <lineage>
        <taxon>Eukaryota</taxon>
        <taxon>Metazoa</taxon>
        <taxon>Ecdysozoa</taxon>
        <taxon>Nematoda</taxon>
        <taxon>Chromadorea</taxon>
        <taxon>Rhabditida</taxon>
        <taxon>Tylenchina</taxon>
        <taxon>Tylenchomorpha</taxon>
        <taxon>Aphelenchoidea</taxon>
        <taxon>Aphelenchoididae</taxon>
        <taxon>Bursaphelenchus</taxon>
    </lineage>
</organism>
<feature type="domain" description="HTH CENPB-type" evidence="5">
    <location>
        <begin position="82"/>
        <end position="153"/>
    </location>
</feature>
<dbReference type="GO" id="GO:0005634">
    <property type="term" value="C:nucleus"/>
    <property type="evidence" value="ECO:0007669"/>
    <property type="project" value="UniProtKB-SubCell"/>
</dbReference>
<feature type="compositionally biased region" description="Basic and acidic residues" evidence="4">
    <location>
        <begin position="249"/>
        <end position="260"/>
    </location>
</feature>
<keyword evidence="2" id="KW-0238">DNA-binding</keyword>
<evidence type="ECO:0000256" key="4">
    <source>
        <dbReference type="SAM" id="MobiDB-lite"/>
    </source>
</evidence>
<dbReference type="PANTHER" id="PTHR19303">
    <property type="entry name" value="TRANSPOSON"/>
    <property type="match status" value="1"/>
</dbReference>
<dbReference type="OrthoDB" id="5875523at2759"/>
<dbReference type="InterPro" id="IPR007889">
    <property type="entry name" value="HTH_Psq"/>
</dbReference>
<evidence type="ECO:0000256" key="1">
    <source>
        <dbReference type="ARBA" id="ARBA00004123"/>
    </source>
</evidence>
<feature type="region of interest" description="Disordered" evidence="4">
    <location>
        <begin position="297"/>
        <end position="353"/>
    </location>
</feature>
<evidence type="ECO:0000256" key="2">
    <source>
        <dbReference type="ARBA" id="ARBA00023125"/>
    </source>
</evidence>
<dbReference type="Pfam" id="PF03221">
    <property type="entry name" value="HTH_Tnp_Tc5"/>
    <property type="match status" value="1"/>
</dbReference>
<name>A0A811JS75_9BILA</name>
<dbReference type="InterPro" id="IPR006600">
    <property type="entry name" value="HTH_CenpB_DNA-bd_dom"/>
</dbReference>
<dbReference type="InterPro" id="IPR009057">
    <property type="entry name" value="Homeodomain-like_sf"/>
</dbReference>
<feature type="compositionally biased region" description="Acidic residues" evidence="4">
    <location>
        <begin position="211"/>
        <end position="232"/>
    </location>
</feature>
<proteinExistence type="predicted"/>
<evidence type="ECO:0000313" key="7">
    <source>
        <dbReference type="Proteomes" id="UP000614601"/>
    </source>
</evidence>
<accession>A0A811JS75</accession>
<protein>
    <recommendedName>
        <fullName evidence="5">HTH CENPB-type domain-containing protein</fullName>
    </recommendedName>
</protein>
<keyword evidence="3" id="KW-0539">Nucleus</keyword>
<feature type="compositionally biased region" description="Acidic residues" evidence="4">
    <location>
        <begin position="165"/>
        <end position="174"/>
    </location>
</feature>
<evidence type="ECO:0000259" key="5">
    <source>
        <dbReference type="PROSITE" id="PS51253"/>
    </source>
</evidence>
<feature type="region of interest" description="Disordered" evidence="4">
    <location>
        <begin position="203"/>
        <end position="260"/>
    </location>
</feature>
<feature type="region of interest" description="Disordered" evidence="4">
    <location>
        <begin position="154"/>
        <end position="177"/>
    </location>
</feature>
<comment type="caution">
    <text evidence="6">The sequence shown here is derived from an EMBL/GenBank/DDBJ whole genome shotgun (WGS) entry which is preliminary data.</text>
</comment>
<reference evidence="6" key="1">
    <citation type="submission" date="2020-09" db="EMBL/GenBank/DDBJ databases">
        <authorList>
            <person name="Kikuchi T."/>
        </authorList>
    </citation>
    <scope>NUCLEOTIDE SEQUENCE</scope>
    <source>
        <strain evidence="6">SH1</strain>
    </source>
</reference>
<dbReference type="SUPFAM" id="SSF46689">
    <property type="entry name" value="Homeodomain-like"/>
    <property type="match status" value="2"/>
</dbReference>
<dbReference type="Proteomes" id="UP000783686">
    <property type="component" value="Unassembled WGS sequence"/>
</dbReference>
<dbReference type="EMBL" id="CAJFCW020000001">
    <property type="protein sequence ID" value="CAG9080173.1"/>
    <property type="molecule type" value="Genomic_DNA"/>
</dbReference>
<dbReference type="PROSITE" id="PS51253">
    <property type="entry name" value="HTH_CENPB"/>
    <property type="match status" value="1"/>
</dbReference>
<dbReference type="InterPro" id="IPR050863">
    <property type="entry name" value="CenT-Element_Derived"/>
</dbReference>
<sequence length="584" mass="64729">MTCTPMEATSDTESDLPAHYHHVVHKRRSISMAQKKDIVQKYREGRPLNEIRKEYNLPRSTMLCIIKKSEEILQAANPCSFRKKRIVKVRYEVMEKEVYKYYKMCIDRGLPINGDDIRNHAKQVAEQIGEHEFKASMGWLGGFKKRHGISLRSKPGEIEFKEDSEAPESSEATDSDSLSAELLQLQKQITELIKNSGGKDCEAFGTVGNEGSDDVGEEDGAIEGEGSEDVGSEDSGYLKNDSQGCEDEGNIKDYEGVRNDGLDSVDVAGLEVASGEVQNNDVNLQKVKTEGINYEDIDNGIKSSNKATDSSEGSKSDATVSARASKSEASDLAHGSKIGATNRAEGSKIGATSSSDSMEILRRYVDIDPAVTSKLLRTFLSNRYIKTNDKNDDKPKNATITPTLRLRKKKTSFYQKANKLRMLQEAKKAKLLQKQKLGIVNETRSNVEAQQQVVTQEPIDDKTALQEVIQNVKSTQSTSESKHVAEVLESSSIVVQSVEIPEASNTLEACVNPNGLTQHLENNLAQEQVVIDSEQEGTDEVIKALDVIDRYVQKSNDEGLLQLTKKFSEKLNQHLLMKILFGSK</sequence>
<dbReference type="EMBL" id="CAJFDH010000001">
    <property type="protein sequence ID" value="CAD5206018.1"/>
    <property type="molecule type" value="Genomic_DNA"/>
</dbReference>